<dbReference type="EMBL" id="APRN01000033">
    <property type="protein sequence ID" value="ENX60576.1"/>
    <property type="molecule type" value="Genomic_DNA"/>
</dbReference>
<name>N9T0J5_9GAMM</name>
<proteinExistence type="predicted"/>
<dbReference type="HOGENOM" id="CLU_088486_0_0_6"/>
<protein>
    <submittedName>
        <fullName evidence="1">Uncharacterized protein</fullName>
    </submittedName>
</protein>
<dbReference type="OrthoDB" id="6712885at2"/>
<evidence type="ECO:0000313" key="1">
    <source>
        <dbReference type="EMBL" id="ENX60576.1"/>
    </source>
</evidence>
<gene>
    <name evidence="1" type="ORF">F902_01124</name>
</gene>
<comment type="caution">
    <text evidence="1">The sequence shown here is derived from an EMBL/GenBank/DDBJ whole genome shotgun (WGS) entry which is preliminary data.</text>
</comment>
<dbReference type="PATRIC" id="fig|1217700.3.peg.1077"/>
<dbReference type="Proteomes" id="UP000013084">
    <property type="component" value="Unassembled WGS sequence"/>
</dbReference>
<keyword evidence="2" id="KW-1185">Reference proteome</keyword>
<evidence type="ECO:0000313" key="2">
    <source>
        <dbReference type="Proteomes" id="UP000013084"/>
    </source>
</evidence>
<dbReference type="RefSeq" id="WP_005201628.1">
    <property type="nucleotide sequence ID" value="NZ_KB850071.1"/>
</dbReference>
<accession>N9T0J5</accession>
<dbReference type="AlphaFoldDB" id="N9T0J5"/>
<reference evidence="1 2" key="1">
    <citation type="submission" date="2013-02" db="EMBL/GenBank/DDBJ databases">
        <title>The Genome Sequence of Acinetobacter sp. CIP 70.18.</title>
        <authorList>
            <consortium name="The Broad Institute Genome Sequencing Platform"/>
            <consortium name="The Broad Institute Genome Sequencing Center for Infectious Disease"/>
            <person name="Cerqueira G."/>
            <person name="Feldgarden M."/>
            <person name="Courvalin P."/>
            <person name="Perichon B."/>
            <person name="Grillot-Courvalin C."/>
            <person name="Clermont D."/>
            <person name="Rocha E."/>
            <person name="Yoon E.-J."/>
            <person name="Nemec A."/>
            <person name="Walker B."/>
            <person name="Young S.K."/>
            <person name="Zeng Q."/>
            <person name="Gargeya S."/>
            <person name="Fitzgerald M."/>
            <person name="Haas B."/>
            <person name="Abouelleil A."/>
            <person name="Alvarado L."/>
            <person name="Arachchi H.M."/>
            <person name="Berlin A.M."/>
            <person name="Chapman S.B."/>
            <person name="Dewar J."/>
            <person name="Goldberg J."/>
            <person name="Griggs A."/>
            <person name="Gujja S."/>
            <person name="Hansen M."/>
            <person name="Howarth C."/>
            <person name="Imamovic A."/>
            <person name="Larimer J."/>
            <person name="McCowan C."/>
            <person name="Murphy C."/>
            <person name="Neiman D."/>
            <person name="Pearson M."/>
            <person name="Priest M."/>
            <person name="Roberts A."/>
            <person name="Saif S."/>
            <person name="Shea T."/>
            <person name="Sisk P."/>
            <person name="Sykes S."/>
            <person name="Wortman J."/>
            <person name="Nusbaum C."/>
            <person name="Birren B."/>
        </authorList>
    </citation>
    <scope>NUCLEOTIDE SEQUENCE [LARGE SCALE GENOMIC DNA]</scope>
    <source>
        <strain evidence="1 2">CIP 70.18</strain>
    </source>
</reference>
<organism evidence="1 2">
    <name type="scientific">Acinetobacter higginsii</name>
    <dbReference type="NCBI Taxonomy" id="70347"/>
    <lineage>
        <taxon>Bacteria</taxon>
        <taxon>Pseudomonadati</taxon>
        <taxon>Pseudomonadota</taxon>
        <taxon>Gammaproteobacteria</taxon>
        <taxon>Moraxellales</taxon>
        <taxon>Moraxellaceae</taxon>
        <taxon>Acinetobacter</taxon>
    </lineage>
</organism>
<sequence length="319" mass="37148">MNKLFFLSVIVIFTISFNGCYAKENSSWSDYLQDSIQVKSPAVKYIHKIDVKGCSVDYDEVDFCTNEKLINYNNIIKSKKSNFDKNKFLMSFKERNDLYFAIIDMEGKKVYTFPASLSVISNIKPIEFSLDNNLFCLSGNFNQYRNSYTSVKTCYEYHNGSFDFKSRVELESEVKKYDNHGYNNLINKVKLPISSDYFSKCAEKNAIKKCEQLERSNNRAYSLSELKKISPDFLNIFDNPKIYSLNADTFRFLPEIKDSFYSIAEKYMETDEDSSSEFYLIKIKPVLNVEKIGDYYSIDKSGVITYKDKNGKLLKINLK</sequence>